<proteinExistence type="predicted"/>
<name>A0A921KNC9_9ACTN</name>
<dbReference type="Proteomes" id="UP000697330">
    <property type="component" value="Unassembled WGS sequence"/>
</dbReference>
<dbReference type="RefSeq" id="WP_274959432.1">
    <property type="nucleotide sequence ID" value="NZ_DYWQ01000123.1"/>
</dbReference>
<organism evidence="1 2">
    <name type="scientific">Thermophilibacter provencensis</name>
    <dbReference type="NCBI Taxonomy" id="1852386"/>
    <lineage>
        <taxon>Bacteria</taxon>
        <taxon>Bacillati</taxon>
        <taxon>Actinomycetota</taxon>
        <taxon>Coriobacteriia</taxon>
        <taxon>Coriobacteriales</taxon>
        <taxon>Atopobiaceae</taxon>
        <taxon>Thermophilibacter</taxon>
    </lineage>
</organism>
<protein>
    <submittedName>
        <fullName evidence="1">Uncharacterized protein</fullName>
    </submittedName>
</protein>
<evidence type="ECO:0000313" key="1">
    <source>
        <dbReference type="EMBL" id="HJF45731.1"/>
    </source>
</evidence>
<accession>A0A921KNC9</accession>
<dbReference type="AlphaFoldDB" id="A0A921KNC9"/>
<comment type="caution">
    <text evidence="1">The sequence shown here is derived from an EMBL/GenBank/DDBJ whole genome shotgun (WGS) entry which is preliminary data.</text>
</comment>
<sequence>MRRYIVPDEASVEAPHLSYEDKHALNRLTAYGRSMLEGSSLRCGCFHCGSSFVASEIADWMPEEDGADTALCPYCGCDTVVYETKDYPLSTALLSKLYLDWFYTEFEEREKVATYVPTFSTYDDYLRQGIPFLMEHYESDEIVGEVDLFRVDAPGNATGFMHEDSGAWQAKDLAGDEPGGMVKIVVHRGGRDFALEDENIRVGTYFEFIDELGRRLPYELWSPDQEDCVLNLVEKYGTKLRGVILSPSGRTMRLVVKKVPAAACR</sequence>
<gene>
    <name evidence="1" type="ORF">K8U72_08150</name>
</gene>
<dbReference type="EMBL" id="DYWQ01000123">
    <property type="protein sequence ID" value="HJF45731.1"/>
    <property type="molecule type" value="Genomic_DNA"/>
</dbReference>
<reference evidence="1" key="2">
    <citation type="submission" date="2021-09" db="EMBL/GenBank/DDBJ databases">
        <authorList>
            <person name="Gilroy R."/>
        </authorList>
    </citation>
    <scope>NUCLEOTIDE SEQUENCE</scope>
    <source>
        <strain evidence="1">CHK124-7917</strain>
    </source>
</reference>
<reference evidence="1" key="1">
    <citation type="journal article" date="2021" name="PeerJ">
        <title>Extensive microbial diversity within the chicken gut microbiome revealed by metagenomics and culture.</title>
        <authorList>
            <person name="Gilroy R."/>
            <person name="Ravi A."/>
            <person name="Getino M."/>
            <person name="Pursley I."/>
            <person name="Horton D.L."/>
            <person name="Alikhan N.F."/>
            <person name="Baker D."/>
            <person name="Gharbi K."/>
            <person name="Hall N."/>
            <person name="Watson M."/>
            <person name="Adriaenssens E.M."/>
            <person name="Foster-Nyarko E."/>
            <person name="Jarju S."/>
            <person name="Secka A."/>
            <person name="Antonio M."/>
            <person name="Oren A."/>
            <person name="Chaudhuri R.R."/>
            <person name="La Ragione R."/>
            <person name="Hildebrand F."/>
            <person name="Pallen M.J."/>
        </authorList>
    </citation>
    <scope>NUCLEOTIDE SEQUENCE</scope>
    <source>
        <strain evidence="1">CHK124-7917</strain>
    </source>
</reference>
<evidence type="ECO:0000313" key="2">
    <source>
        <dbReference type="Proteomes" id="UP000697330"/>
    </source>
</evidence>